<feature type="compositionally biased region" description="Polar residues" evidence="3">
    <location>
        <begin position="140"/>
        <end position="167"/>
    </location>
</feature>
<dbReference type="GO" id="GO:0016301">
    <property type="term" value="F:kinase activity"/>
    <property type="evidence" value="ECO:0007669"/>
    <property type="project" value="UniProtKB-KW"/>
</dbReference>
<dbReference type="InterPro" id="IPR036179">
    <property type="entry name" value="Ig-like_dom_sf"/>
</dbReference>
<keyword evidence="5" id="KW-0418">Kinase</keyword>
<protein>
    <submittedName>
        <fullName evidence="5">Muscle, skeletal receptor tyrosine-protein kinase</fullName>
    </submittedName>
</protein>
<dbReference type="SMART" id="SM00408">
    <property type="entry name" value="IGc2"/>
    <property type="match status" value="2"/>
</dbReference>
<keyword evidence="5" id="KW-0675">Receptor</keyword>
<proteinExistence type="predicted"/>
<reference evidence="5 6" key="1">
    <citation type="submission" date="2019-04" db="EMBL/GenBank/DDBJ databases">
        <title>Chromosome genome assembly for Takifugu flavidus.</title>
        <authorList>
            <person name="Xiao S."/>
        </authorList>
    </citation>
    <scope>NUCLEOTIDE SEQUENCE [LARGE SCALE GENOMIC DNA]</scope>
    <source>
        <strain evidence="5">HTHZ2018</strain>
        <tissue evidence="5">Muscle</tissue>
    </source>
</reference>
<feature type="region of interest" description="Disordered" evidence="3">
    <location>
        <begin position="1"/>
        <end position="211"/>
    </location>
</feature>
<dbReference type="InterPro" id="IPR007110">
    <property type="entry name" value="Ig-like_dom"/>
</dbReference>
<dbReference type="InterPro" id="IPR003598">
    <property type="entry name" value="Ig_sub2"/>
</dbReference>
<gene>
    <name evidence="5" type="ORF">D4764_20G0005940</name>
</gene>
<evidence type="ECO:0000256" key="3">
    <source>
        <dbReference type="SAM" id="MobiDB-lite"/>
    </source>
</evidence>
<keyword evidence="5" id="KW-0808">Transferase</keyword>
<feature type="compositionally biased region" description="Polar residues" evidence="3">
    <location>
        <begin position="58"/>
        <end position="131"/>
    </location>
</feature>
<evidence type="ECO:0000256" key="1">
    <source>
        <dbReference type="ARBA" id="ARBA00022729"/>
    </source>
</evidence>
<dbReference type="InterPro" id="IPR013098">
    <property type="entry name" value="Ig_I-set"/>
</dbReference>
<evidence type="ECO:0000259" key="4">
    <source>
        <dbReference type="PROSITE" id="PS50835"/>
    </source>
</evidence>
<dbReference type="PANTHER" id="PTHR45080">
    <property type="entry name" value="CONTACTIN 5"/>
    <property type="match status" value="1"/>
</dbReference>
<evidence type="ECO:0000313" key="5">
    <source>
        <dbReference type="EMBL" id="TWW66562.1"/>
    </source>
</evidence>
<dbReference type="SUPFAM" id="SSF48726">
    <property type="entry name" value="Immunoglobulin"/>
    <property type="match status" value="3"/>
</dbReference>
<dbReference type="SMART" id="SM00409">
    <property type="entry name" value="IG"/>
    <property type="match status" value="2"/>
</dbReference>
<dbReference type="AlphaFoldDB" id="A0A5C6NG87"/>
<keyword evidence="2" id="KW-1015">Disulfide bond</keyword>
<dbReference type="GO" id="GO:0007156">
    <property type="term" value="P:homophilic cell adhesion via plasma membrane adhesion molecules"/>
    <property type="evidence" value="ECO:0007669"/>
    <property type="project" value="TreeGrafter"/>
</dbReference>
<accession>A0A5C6NG87</accession>
<evidence type="ECO:0000256" key="2">
    <source>
        <dbReference type="ARBA" id="ARBA00023157"/>
    </source>
</evidence>
<dbReference type="Pfam" id="PF13927">
    <property type="entry name" value="Ig_3"/>
    <property type="match status" value="1"/>
</dbReference>
<feature type="domain" description="Ig-like" evidence="4">
    <location>
        <begin position="239"/>
        <end position="315"/>
    </location>
</feature>
<comment type="caution">
    <text evidence="5">The sequence shown here is derived from an EMBL/GenBank/DDBJ whole genome shotgun (WGS) entry which is preliminary data.</text>
</comment>
<organism evidence="5 6">
    <name type="scientific">Takifugu flavidus</name>
    <name type="common">sansaifugu</name>
    <dbReference type="NCBI Taxonomy" id="433684"/>
    <lineage>
        <taxon>Eukaryota</taxon>
        <taxon>Metazoa</taxon>
        <taxon>Chordata</taxon>
        <taxon>Craniata</taxon>
        <taxon>Vertebrata</taxon>
        <taxon>Euteleostomi</taxon>
        <taxon>Actinopterygii</taxon>
        <taxon>Neopterygii</taxon>
        <taxon>Teleostei</taxon>
        <taxon>Neoteleostei</taxon>
        <taxon>Acanthomorphata</taxon>
        <taxon>Eupercaria</taxon>
        <taxon>Tetraodontiformes</taxon>
        <taxon>Tetradontoidea</taxon>
        <taxon>Tetraodontidae</taxon>
        <taxon>Takifugu</taxon>
    </lineage>
</organism>
<dbReference type="EMBL" id="RHFK02000013">
    <property type="protein sequence ID" value="TWW66562.1"/>
    <property type="molecule type" value="Genomic_DNA"/>
</dbReference>
<dbReference type="InterPro" id="IPR003599">
    <property type="entry name" value="Ig_sub"/>
</dbReference>
<dbReference type="Gene3D" id="2.60.40.10">
    <property type="entry name" value="Immunoglobulins"/>
    <property type="match status" value="3"/>
</dbReference>
<dbReference type="InterPro" id="IPR050958">
    <property type="entry name" value="Cell_Adh-Cytoskel_Orgn"/>
</dbReference>
<dbReference type="FunFam" id="2.60.40.10:FF:000322">
    <property type="entry name" value="Muscle, skeletal receptor tyrosine protein kinase"/>
    <property type="match status" value="1"/>
</dbReference>
<dbReference type="PANTHER" id="PTHR45080:SF8">
    <property type="entry name" value="IG-LIKE DOMAIN-CONTAINING PROTEIN"/>
    <property type="match status" value="1"/>
</dbReference>
<keyword evidence="1" id="KW-0732">Signal</keyword>
<dbReference type="Proteomes" id="UP000324091">
    <property type="component" value="Chromosome 20"/>
</dbReference>
<dbReference type="FunFam" id="2.60.40.10:FF:000260">
    <property type="entry name" value="Muscle, skeletal receptor tyrosine protein kinase"/>
    <property type="match status" value="1"/>
</dbReference>
<feature type="domain" description="Ig-like" evidence="4">
    <location>
        <begin position="332"/>
        <end position="416"/>
    </location>
</feature>
<sequence>MGPNTGPTRVQHGPKMGTNTGPTRVPTRAQNGYQHGSNMGPTRVQHRSQHGPKMGPNTGPNRVQHGSNTVPTRVQQGPTRVQHGSNTGPIRAQYGSNTGPNTGPTQVQHGSNTGPTRVQHGSQHGSNTGPHGSNMGPNMGPNTGPTRVQHGSQHGYNTGPTRVQHGSQHGPKMGPTRVPTGSNTGPTRVQHGSNTGPTRVQHGGIRVPLKPERGWRLERSWSSSGFQAPYRVLAPAQAPRIITFLETLDVLMDHNATFICEVESRPPADVTWTKNNHPIMYYDPRYATRAQGQMLIIPHVRESDSGEYCCIATNGVGEPAKSCGALQLKMKPQIKRHPTNLTLLVEAKAVLPCVTLGNPKPDVTWLKDDELIKISDRVTILDYGALKIHNIQKEDAGQYRCVARNSFGLSISKPVSIEVQVPARILQVPKERKVAYGSLVSLECNATGNPVPTITWLENGNTVSAVIGQNMGDLPVAPPTFIR</sequence>
<name>A0A5C6NG87_9TELE</name>
<keyword evidence="6" id="KW-1185">Reference proteome</keyword>
<feature type="compositionally biased region" description="Polar residues" evidence="3">
    <location>
        <begin position="17"/>
        <end position="40"/>
    </location>
</feature>
<feature type="domain" description="Ig-like" evidence="4">
    <location>
        <begin position="422"/>
        <end position="483"/>
    </location>
</feature>
<evidence type="ECO:0000313" key="6">
    <source>
        <dbReference type="Proteomes" id="UP000324091"/>
    </source>
</evidence>
<dbReference type="InterPro" id="IPR013783">
    <property type="entry name" value="Ig-like_fold"/>
</dbReference>
<dbReference type="GO" id="GO:0005886">
    <property type="term" value="C:plasma membrane"/>
    <property type="evidence" value="ECO:0007669"/>
    <property type="project" value="TreeGrafter"/>
</dbReference>
<dbReference type="Pfam" id="PF07679">
    <property type="entry name" value="I-set"/>
    <property type="match status" value="2"/>
</dbReference>
<dbReference type="PROSITE" id="PS50835">
    <property type="entry name" value="IG_LIKE"/>
    <property type="match status" value="3"/>
</dbReference>
<feature type="compositionally biased region" description="Polar residues" evidence="3">
    <location>
        <begin position="179"/>
        <end position="198"/>
    </location>
</feature>